<sequence>MALRRADVGISVDSGASVAKDCADLVLTEKGLHIMVASVTTGRLTHGNTIKYIKMVASSNFGNVFSILAAAAWLPFTPMDSIQLLAQNLLYDISQIAIPWDTVDPEYLKTPKSWKTWDLLRFVVVLGPTSSVIDILTFTLNWFYYGVKTVDNEEAVRLAQTHWFLQGLLTQTLIVHLLRTAKLPFIQSRAAVPLALSTGAIMVIGFVITWIPPIQRALNFAQPSPTFVGFLVAELLLYCVEVQIVKMIYIKIFKTWL</sequence>
<accession>A0A9P7PVH5</accession>
<feature type="transmembrane region" description="Helical" evidence="5">
    <location>
        <begin position="190"/>
        <end position="211"/>
    </location>
</feature>
<dbReference type="Proteomes" id="UP000732380">
    <property type="component" value="Unassembled WGS sequence"/>
</dbReference>
<name>A0A9P7PVH5_9HYPO</name>
<dbReference type="InterPro" id="IPR023298">
    <property type="entry name" value="ATPase_P-typ_TM_dom_sf"/>
</dbReference>
<keyword evidence="3" id="KW-0597">Phosphoprotein</keyword>
<protein>
    <recommendedName>
        <fullName evidence="6">Cation-transporting P-type ATPase C-terminal domain-containing protein</fullName>
    </recommendedName>
</protein>
<keyword evidence="5" id="KW-0812">Transmembrane</keyword>
<dbReference type="EMBL" id="SRQM01000853">
    <property type="protein sequence ID" value="KAG6105249.1"/>
    <property type="molecule type" value="Genomic_DNA"/>
</dbReference>
<keyword evidence="5" id="KW-0472">Membrane</keyword>
<feature type="transmembrane region" description="Helical" evidence="5">
    <location>
        <begin position="163"/>
        <end position="178"/>
    </location>
</feature>
<dbReference type="Pfam" id="PF00689">
    <property type="entry name" value="Cation_ATPase_C"/>
    <property type="match status" value="1"/>
</dbReference>
<evidence type="ECO:0000313" key="7">
    <source>
        <dbReference type="EMBL" id="KAG6105249.1"/>
    </source>
</evidence>
<proteinExistence type="predicted"/>
<keyword evidence="5" id="KW-1133">Transmembrane helix</keyword>
<dbReference type="InterPro" id="IPR006415">
    <property type="entry name" value="P-type_ATPase_IIIB"/>
</dbReference>
<comment type="caution">
    <text evidence="7">The sequence shown here is derived from an EMBL/GenBank/DDBJ whole genome shotgun (WGS) entry which is preliminary data.</text>
</comment>
<dbReference type="GO" id="GO:0005886">
    <property type="term" value="C:plasma membrane"/>
    <property type="evidence" value="ECO:0007669"/>
    <property type="project" value="UniProtKB-SubCell"/>
</dbReference>
<keyword evidence="4" id="KW-0460">Magnesium</keyword>
<dbReference type="GO" id="GO:0015444">
    <property type="term" value="F:P-type magnesium transporter activity"/>
    <property type="evidence" value="ECO:0007669"/>
    <property type="project" value="InterPro"/>
</dbReference>
<dbReference type="PRINTS" id="PR01836">
    <property type="entry name" value="MGATPASE"/>
</dbReference>
<gene>
    <name evidence="7" type="ORF">E4U13_007984</name>
</gene>
<evidence type="ECO:0000259" key="6">
    <source>
        <dbReference type="Pfam" id="PF00689"/>
    </source>
</evidence>
<dbReference type="AlphaFoldDB" id="A0A9P7PVH5"/>
<keyword evidence="8" id="KW-1185">Reference proteome</keyword>
<organism evidence="7 8">
    <name type="scientific">Claviceps humidiphila</name>
    <dbReference type="NCBI Taxonomy" id="1294629"/>
    <lineage>
        <taxon>Eukaryota</taxon>
        <taxon>Fungi</taxon>
        <taxon>Dikarya</taxon>
        <taxon>Ascomycota</taxon>
        <taxon>Pezizomycotina</taxon>
        <taxon>Sordariomycetes</taxon>
        <taxon>Hypocreomycetidae</taxon>
        <taxon>Hypocreales</taxon>
        <taxon>Clavicipitaceae</taxon>
        <taxon>Claviceps</taxon>
    </lineage>
</organism>
<evidence type="ECO:0000256" key="1">
    <source>
        <dbReference type="ARBA" id="ARBA00004651"/>
    </source>
</evidence>
<evidence type="ECO:0000256" key="5">
    <source>
        <dbReference type="SAM" id="Phobius"/>
    </source>
</evidence>
<dbReference type="PANTHER" id="PTHR42861">
    <property type="entry name" value="CALCIUM-TRANSPORTING ATPASE"/>
    <property type="match status" value="1"/>
</dbReference>
<evidence type="ECO:0000256" key="3">
    <source>
        <dbReference type="ARBA" id="ARBA00022553"/>
    </source>
</evidence>
<feature type="domain" description="Cation-transporting P-type ATPase C-terminal" evidence="6">
    <location>
        <begin position="77"/>
        <end position="248"/>
    </location>
</feature>
<dbReference type="InterPro" id="IPR023214">
    <property type="entry name" value="HAD_sf"/>
</dbReference>
<dbReference type="SUPFAM" id="SSF81665">
    <property type="entry name" value="Calcium ATPase, transmembrane domain M"/>
    <property type="match status" value="1"/>
</dbReference>
<feature type="transmembrane region" description="Helical" evidence="5">
    <location>
        <begin position="227"/>
        <end position="249"/>
    </location>
</feature>
<reference evidence="7 8" key="1">
    <citation type="journal article" date="2020" name="bioRxiv">
        <title>Whole genome comparisons of ergot fungi reveals the divergence and evolution of species within the genus Claviceps are the result of varying mechanisms driving genome evolution and host range expansion.</title>
        <authorList>
            <person name="Wyka S.A."/>
            <person name="Mondo S.J."/>
            <person name="Liu M."/>
            <person name="Dettman J."/>
            <person name="Nalam V."/>
            <person name="Broders K.D."/>
        </authorList>
    </citation>
    <scope>NUCLEOTIDE SEQUENCE [LARGE SCALE GENOMIC DNA]</scope>
    <source>
        <strain evidence="7 8">LM576</strain>
    </source>
</reference>
<keyword evidence="2" id="KW-1003">Cell membrane</keyword>
<evidence type="ECO:0000256" key="2">
    <source>
        <dbReference type="ARBA" id="ARBA00022475"/>
    </source>
</evidence>
<dbReference type="Gene3D" id="1.20.1110.10">
    <property type="entry name" value="Calcium-transporting ATPase, transmembrane domain"/>
    <property type="match status" value="1"/>
</dbReference>
<evidence type="ECO:0000256" key="4">
    <source>
        <dbReference type="ARBA" id="ARBA00022842"/>
    </source>
</evidence>
<comment type="subcellular location">
    <subcellularLocation>
        <location evidence="1">Cell membrane</location>
        <topology evidence="1">Multi-pass membrane protein</topology>
    </subcellularLocation>
</comment>
<dbReference type="Gene3D" id="3.40.50.1000">
    <property type="entry name" value="HAD superfamily/HAD-like"/>
    <property type="match status" value="1"/>
</dbReference>
<feature type="transmembrane region" description="Helical" evidence="5">
    <location>
        <begin position="119"/>
        <end position="143"/>
    </location>
</feature>
<dbReference type="InterPro" id="IPR006068">
    <property type="entry name" value="ATPase_P-typ_cation-transptr_C"/>
</dbReference>
<evidence type="ECO:0000313" key="8">
    <source>
        <dbReference type="Proteomes" id="UP000732380"/>
    </source>
</evidence>